<comment type="caution">
    <text evidence="2">The sequence shown here is derived from an EMBL/GenBank/DDBJ whole genome shotgun (WGS) entry which is preliminary data.</text>
</comment>
<feature type="region of interest" description="Disordered" evidence="1">
    <location>
        <begin position="1"/>
        <end position="24"/>
    </location>
</feature>
<name>A0A7J7TE02_RHIFE</name>
<proteinExistence type="predicted"/>
<reference evidence="2 3" key="1">
    <citation type="journal article" date="2020" name="Nature">
        <title>Six reference-quality genomes reveal evolution of bat adaptations.</title>
        <authorList>
            <person name="Jebb D."/>
            <person name="Huang Z."/>
            <person name="Pippel M."/>
            <person name="Hughes G.M."/>
            <person name="Lavrichenko K."/>
            <person name="Devanna P."/>
            <person name="Winkler S."/>
            <person name="Jermiin L.S."/>
            <person name="Skirmuntt E.C."/>
            <person name="Katzourakis A."/>
            <person name="Burkitt-Gray L."/>
            <person name="Ray D.A."/>
            <person name="Sullivan K.A.M."/>
            <person name="Roscito J.G."/>
            <person name="Kirilenko B.M."/>
            <person name="Davalos L.M."/>
            <person name="Corthals A.P."/>
            <person name="Power M.L."/>
            <person name="Jones G."/>
            <person name="Ransome R.D."/>
            <person name="Dechmann D.K.N."/>
            <person name="Locatelli A.G."/>
            <person name="Puechmaille S.J."/>
            <person name="Fedrigo O."/>
            <person name="Jarvis E.D."/>
            <person name="Hiller M."/>
            <person name="Vernes S.C."/>
            <person name="Myers E.W."/>
            <person name="Teeling E.C."/>
        </authorList>
    </citation>
    <scope>NUCLEOTIDE SEQUENCE [LARGE SCALE GENOMIC DNA]</scope>
    <source>
        <strain evidence="2">MRhiFer1</strain>
        <tissue evidence="2">Lung</tissue>
    </source>
</reference>
<evidence type="ECO:0000313" key="3">
    <source>
        <dbReference type="Proteomes" id="UP000585614"/>
    </source>
</evidence>
<organism evidence="2 3">
    <name type="scientific">Rhinolophus ferrumequinum</name>
    <name type="common">Greater horseshoe bat</name>
    <dbReference type="NCBI Taxonomy" id="59479"/>
    <lineage>
        <taxon>Eukaryota</taxon>
        <taxon>Metazoa</taxon>
        <taxon>Chordata</taxon>
        <taxon>Craniata</taxon>
        <taxon>Vertebrata</taxon>
        <taxon>Euteleostomi</taxon>
        <taxon>Mammalia</taxon>
        <taxon>Eutheria</taxon>
        <taxon>Laurasiatheria</taxon>
        <taxon>Chiroptera</taxon>
        <taxon>Yinpterochiroptera</taxon>
        <taxon>Rhinolophoidea</taxon>
        <taxon>Rhinolophidae</taxon>
        <taxon>Rhinolophinae</taxon>
        <taxon>Rhinolophus</taxon>
    </lineage>
</organism>
<accession>A0A7J7TE02</accession>
<sequence length="156" mass="17254">MVGTRWPGRVGSQGRGGDNRRKLGLGGWGTHQVVVLGTGRLKSSPQVQRTVCYSRRFQFKAQPGRFGTHKSWESDSLSQLEGGGYGGTQPPLQEDGRQSRRGRSTGNLGVAVSRQPCRPNWPSLRIEVFEARTKCPLSFPEEPFLKPCWRAGSWTG</sequence>
<evidence type="ECO:0000313" key="2">
    <source>
        <dbReference type="EMBL" id="KAF6298974.1"/>
    </source>
</evidence>
<dbReference type="Proteomes" id="UP000585614">
    <property type="component" value="Unassembled WGS sequence"/>
</dbReference>
<evidence type="ECO:0000256" key="1">
    <source>
        <dbReference type="SAM" id="MobiDB-lite"/>
    </source>
</evidence>
<protein>
    <submittedName>
        <fullName evidence="2">Uncharacterized protein</fullName>
    </submittedName>
</protein>
<dbReference type="AlphaFoldDB" id="A0A7J7TE02"/>
<gene>
    <name evidence="2" type="ORF">mRhiFer1_008996</name>
</gene>
<dbReference type="EMBL" id="JACAGC010000020">
    <property type="protein sequence ID" value="KAF6298974.1"/>
    <property type="molecule type" value="Genomic_DNA"/>
</dbReference>
<feature type="region of interest" description="Disordered" evidence="1">
    <location>
        <begin position="64"/>
        <end position="113"/>
    </location>
</feature>